<proteinExistence type="predicted"/>
<dbReference type="EMBL" id="BSXU01001345">
    <property type="protein sequence ID" value="GMG26428.1"/>
    <property type="molecule type" value="Genomic_DNA"/>
</dbReference>
<sequence length="395" mass="43921">MGGVVCVVNLTSFLYNQASNGRLYPTRSTPPLPDNDETSSTVAILKNKVLRQRIKEACSSINFPPFDEIFIVSNPQWNKLNDVYILGSPILAPPSSNSTTISRQALFLSSDLIFQLGYHDKDAFTACVLSELVHWQKSHYGKVLMFDLAWQLVVLGLVGMILIPSASGAGGAQMGKVSMFSQLGFNHSPVVVDAGKTGTYPTIVPLLILTRLVRQHCSKLLLFTKRLICNHFIYVSDYAVCQIKNPKTIQQAETLDQQQIQTMASPLKRYQLWKINQGSIKLINSDWVFDLYNDQGSLSNAQLNSSGSSGGLDGQLERDELMRRLCFVDSFVQKEKEKMKMKMKKIVNSDSTVGSVNLKNDLPALDLNKKNDDFVINRSSLLTDEVSKKIGVVTC</sequence>
<keyword evidence="2" id="KW-1185">Reference proteome</keyword>
<name>A0A9W6YY92_AMBMO</name>
<protein>
    <submittedName>
        <fullName evidence="1">Unnamed protein product</fullName>
    </submittedName>
</protein>
<reference evidence="1" key="1">
    <citation type="submission" date="2023-04" db="EMBL/GenBank/DDBJ databases">
        <title>Ambrosiozyma monospora NBRC 1965.</title>
        <authorList>
            <person name="Ichikawa N."/>
            <person name="Sato H."/>
            <person name="Tonouchi N."/>
        </authorList>
    </citation>
    <scope>NUCLEOTIDE SEQUENCE</scope>
    <source>
        <strain evidence="1">NBRC 1965</strain>
    </source>
</reference>
<comment type="caution">
    <text evidence="1">The sequence shown here is derived from an EMBL/GenBank/DDBJ whole genome shotgun (WGS) entry which is preliminary data.</text>
</comment>
<dbReference type="Proteomes" id="UP001165063">
    <property type="component" value="Unassembled WGS sequence"/>
</dbReference>
<accession>A0A9W6YY92</accession>
<evidence type="ECO:0000313" key="1">
    <source>
        <dbReference type="EMBL" id="GMG26428.1"/>
    </source>
</evidence>
<organism evidence="1 2">
    <name type="scientific">Ambrosiozyma monospora</name>
    <name type="common">Yeast</name>
    <name type="synonym">Endomycopsis monosporus</name>
    <dbReference type="NCBI Taxonomy" id="43982"/>
    <lineage>
        <taxon>Eukaryota</taxon>
        <taxon>Fungi</taxon>
        <taxon>Dikarya</taxon>
        <taxon>Ascomycota</taxon>
        <taxon>Saccharomycotina</taxon>
        <taxon>Pichiomycetes</taxon>
        <taxon>Pichiales</taxon>
        <taxon>Pichiaceae</taxon>
        <taxon>Ambrosiozyma</taxon>
    </lineage>
</organism>
<evidence type="ECO:0000313" key="2">
    <source>
        <dbReference type="Proteomes" id="UP001165063"/>
    </source>
</evidence>
<gene>
    <name evidence="1" type="ORF">Amon01_000327400</name>
</gene>
<dbReference type="AlphaFoldDB" id="A0A9W6YY92"/>